<evidence type="ECO:0000313" key="2">
    <source>
        <dbReference type="Proteomes" id="UP001597108"/>
    </source>
</evidence>
<proteinExistence type="predicted"/>
<dbReference type="EMBL" id="JBHTJT010000027">
    <property type="protein sequence ID" value="MFD0980661.1"/>
    <property type="molecule type" value="Genomic_DNA"/>
</dbReference>
<comment type="caution">
    <text evidence="1">The sequence shown here is derived from an EMBL/GenBank/DDBJ whole genome shotgun (WGS) entry which is preliminary data.</text>
</comment>
<accession>A0ABW3IST3</accession>
<organism evidence="1 2">
    <name type="scientific">Tropicimonas aquimaris</name>
    <dbReference type="NCBI Taxonomy" id="914152"/>
    <lineage>
        <taxon>Bacteria</taxon>
        <taxon>Pseudomonadati</taxon>
        <taxon>Pseudomonadota</taxon>
        <taxon>Alphaproteobacteria</taxon>
        <taxon>Rhodobacterales</taxon>
        <taxon>Roseobacteraceae</taxon>
        <taxon>Tropicimonas</taxon>
    </lineage>
</organism>
<name>A0ABW3IST3_9RHOB</name>
<dbReference type="Proteomes" id="UP001597108">
    <property type="component" value="Unassembled WGS sequence"/>
</dbReference>
<reference evidence="2" key="1">
    <citation type="journal article" date="2019" name="Int. J. Syst. Evol. Microbiol.">
        <title>The Global Catalogue of Microorganisms (GCM) 10K type strain sequencing project: providing services to taxonomists for standard genome sequencing and annotation.</title>
        <authorList>
            <consortium name="The Broad Institute Genomics Platform"/>
            <consortium name="The Broad Institute Genome Sequencing Center for Infectious Disease"/>
            <person name="Wu L."/>
            <person name="Ma J."/>
        </authorList>
    </citation>
    <scope>NUCLEOTIDE SEQUENCE [LARGE SCALE GENOMIC DNA]</scope>
    <source>
        <strain evidence="2">CCUG 60524</strain>
    </source>
</reference>
<dbReference type="RefSeq" id="WP_386075192.1">
    <property type="nucleotide sequence ID" value="NZ_JBHTJT010000027.1"/>
</dbReference>
<keyword evidence="2" id="KW-1185">Reference proteome</keyword>
<evidence type="ECO:0000313" key="1">
    <source>
        <dbReference type="EMBL" id="MFD0980661.1"/>
    </source>
</evidence>
<sequence>MSDESWELGGVDEDYLLELEREQVNASTGPFDDIVGSYVQSEASGNRFDLATLPQLVDRLLPNGIAAVTLETGDIQWRSSLRVFSNHETEGFFHRLVGSLVEKKSDLFMRWRELDQDFNELANDGRAISPNGFVGGPRSDNPEFQLAPELPVSGGRRRSETYRQQVLLPYVAAVADLFDSYRAVIERTHREGYWLGVKPLGSGRYVLLQPGAGFHPETGYALPEHLLRSDFELSDETLDDVPSAPDSFFDDHDQWRFLTPDDLPGPVELAHLQLQKPATNKKKPRGRPRGSGYHAADERWVKKVLHIMEEENLNGHAACTRVVRQFEDEIDGANYDAKIQRLSMRIRGREPN</sequence>
<protein>
    <submittedName>
        <fullName evidence="1">Uncharacterized protein</fullName>
    </submittedName>
</protein>
<gene>
    <name evidence="1" type="ORF">ACFQ2S_13480</name>
</gene>